<keyword evidence="5" id="KW-0808">Transferase</keyword>
<evidence type="ECO:0000256" key="4">
    <source>
        <dbReference type="ARBA" id="ARBA00022553"/>
    </source>
</evidence>
<organism evidence="12 13">
    <name type="scientific">Sinorhizobium garamanticum</name>
    <dbReference type="NCBI Taxonomy" id="680247"/>
    <lineage>
        <taxon>Bacteria</taxon>
        <taxon>Pseudomonadati</taxon>
        <taxon>Pseudomonadota</taxon>
        <taxon>Alphaproteobacteria</taxon>
        <taxon>Hyphomicrobiales</taxon>
        <taxon>Rhizobiaceae</taxon>
        <taxon>Sinorhizobium/Ensifer group</taxon>
        <taxon>Sinorhizobium</taxon>
    </lineage>
</organism>
<dbReference type="SMART" id="SM00387">
    <property type="entry name" value="HATPase_c"/>
    <property type="match status" value="1"/>
</dbReference>
<feature type="domain" description="HAMP" evidence="11">
    <location>
        <begin position="217"/>
        <end position="268"/>
    </location>
</feature>
<dbReference type="EC" id="2.7.13.3" evidence="3"/>
<evidence type="ECO:0000256" key="8">
    <source>
        <dbReference type="SAM" id="Coils"/>
    </source>
</evidence>
<reference evidence="12 13" key="1">
    <citation type="submission" date="2023-03" db="EMBL/GenBank/DDBJ databases">
        <authorList>
            <person name="Kaur S."/>
            <person name="Espinosa-Saiz D."/>
            <person name="Velazquez E."/>
            <person name="Menendez E."/>
            <person name="diCenzo G.C."/>
        </authorList>
    </citation>
    <scope>NUCLEOTIDE SEQUENCE [LARGE SCALE GENOMIC DNA]</scope>
    <source>
        <strain evidence="12 13">LMG 24692</strain>
    </source>
</reference>
<comment type="catalytic activity">
    <reaction evidence="1">
        <text>ATP + protein L-histidine = ADP + protein N-phospho-L-histidine.</text>
        <dbReference type="EC" id="2.7.13.3"/>
    </reaction>
</comment>
<dbReference type="CDD" id="cd19410">
    <property type="entry name" value="HK9-like_sensor"/>
    <property type="match status" value="1"/>
</dbReference>
<evidence type="ECO:0000256" key="6">
    <source>
        <dbReference type="ARBA" id="ARBA00022777"/>
    </source>
</evidence>
<evidence type="ECO:0000259" key="10">
    <source>
        <dbReference type="PROSITE" id="PS50109"/>
    </source>
</evidence>
<dbReference type="InterPro" id="IPR050736">
    <property type="entry name" value="Sensor_HK_Regulatory"/>
</dbReference>
<dbReference type="EMBL" id="CP120374">
    <property type="protein sequence ID" value="WEX90949.1"/>
    <property type="molecule type" value="Genomic_DNA"/>
</dbReference>
<dbReference type="PROSITE" id="PS50885">
    <property type="entry name" value="HAMP"/>
    <property type="match status" value="1"/>
</dbReference>
<protein>
    <recommendedName>
        <fullName evidence="3">histidine kinase</fullName>
        <ecNumber evidence="3">2.7.13.3</ecNumber>
    </recommendedName>
</protein>
<keyword evidence="13" id="KW-1185">Reference proteome</keyword>
<dbReference type="PRINTS" id="PR00344">
    <property type="entry name" value="BCTRLSENSOR"/>
</dbReference>
<dbReference type="Pfam" id="PF02518">
    <property type="entry name" value="HATPase_c"/>
    <property type="match status" value="1"/>
</dbReference>
<dbReference type="InterPro" id="IPR036890">
    <property type="entry name" value="HATPase_C_sf"/>
</dbReference>
<dbReference type="Proteomes" id="UP001229355">
    <property type="component" value="Chromosome 2"/>
</dbReference>
<feature type="coiled-coil region" evidence="8">
    <location>
        <begin position="256"/>
        <end position="283"/>
    </location>
</feature>
<dbReference type="Pfam" id="PF05227">
    <property type="entry name" value="CHASE3"/>
    <property type="match status" value="1"/>
</dbReference>
<dbReference type="Gene3D" id="3.30.565.10">
    <property type="entry name" value="Histidine kinase-like ATPase, C-terminal domain"/>
    <property type="match status" value="1"/>
</dbReference>
<keyword evidence="6" id="KW-0418">Kinase</keyword>
<dbReference type="InterPro" id="IPR003594">
    <property type="entry name" value="HATPase_dom"/>
</dbReference>
<keyword evidence="9" id="KW-0812">Transmembrane</keyword>
<dbReference type="Gene3D" id="6.10.340.10">
    <property type="match status" value="1"/>
</dbReference>
<dbReference type="InterPro" id="IPR003660">
    <property type="entry name" value="HAMP_dom"/>
</dbReference>
<accession>A0ABY8DJ54</accession>
<evidence type="ECO:0000256" key="5">
    <source>
        <dbReference type="ARBA" id="ARBA00022679"/>
    </source>
</evidence>
<evidence type="ECO:0000259" key="11">
    <source>
        <dbReference type="PROSITE" id="PS50885"/>
    </source>
</evidence>
<dbReference type="InterPro" id="IPR003661">
    <property type="entry name" value="HisK_dim/P_dom"/>
</dbReference>
<evidence type="ECO:0000256" key="7">
    <source>
        <dbReference type="ARBA" id="ARBA00023012"/>
    </source>
</evidence>
<evidence type="ECO:0000256" key="9">
    <source>
        <dbReference type="SAM" id="Phobius"/>
    </source>
</evidence>
<dbReference type="CDD" id="cd00082">
    <property type="entry name" value="HisKA"/>
    <property type="match status" value="1"/>
</dbReference>
<dbReference type="InterPro" id="IPR007891">
    <property type="entry name" value="CHASE3"/>
</dbReference>
<evidence type="ECO:0000313" key="12">
    <source>
        <dbReference type="EMBL" id="WEX90949.1"/>
    </source>
</evidence>
<proteinExistence type="predicted"/>
<keyword evidence="7" id="KW-0902">Two-component regulatory system</keyword>
<dbReference type="PROSITE" id="PS50109">
    <property type="entry name" value="HIS_KIN"/>
    <property type="match status" value="1"/>
</dbReference>
<dbReference type="RefSeq" id="WP_280662911.1">
    <property type="nucleotide sequence ID" value="NZ_CP120374.1"/>
</dbReference>
<keyword evidence="9" id="KW-1133">Transmembrane helix</keyword>
<evidence type="ECO:0000256" key="1">
    <source>
        <dbReference type="ARBA" id="ARBA00000085"/>
    </source>
</evidence>
<dbReference type="InterPro" id="IPR005467">
    <property type="entry name" value="His_kinase_dom"/>
</dbReference>
<feature type="domain" description="Histidine kinase" evidence="10">
    <location>
        <begin position="297"/>
        <end position="514"/>
    </location>
</feature>
<dbReference type="Pfam" id="PF00512">
    <property type="entry name" value="HisKA"/>
    <property type="match status" value="1"/>
</dbReference>
<dbReference type="InterPro" id="IPR036097">
    <property type="entry name" value="HisK_dim/P_sf"/>
</dbReference>
<evidence type="ECO:0000256" key="3">
    <source>
        <dbReference type="ARBA" id="ARBA00012438"/>
    </source>
</evidence>
<evidence type="ECO:0000256" key="2">
    <source>
        <dbReference type="ARBA" id="ARBA00004370"/>
    </source>
</evidence>
<comment type="subcellular location">
    <subcellularLocation>
        <location evidence="2">Membrane</location>
    </subcellularLocation>
</comment>
<evidence type="ECO:0000313" key="13">
    <source>
        <dbReference type="Proteomes" id="UP001229355"/>
    </source>
</evidence>
<dbReference type="SMART" id="SM00388">
    <property type="entry name" value="HisKA"/>
    <property type="match status" value="1"/>
</dbReference>
<name>A0ABY8DJ54_9HYPH</name>
<keyword evidence="4" id="KW-0597">Phosphoprotein</keyword>
<dbReference type="SUPFAM" id="SSF55874">
    <property type="entry name" value="ATPase domain of HSP90 chaperone/DNA topoisomerase II/histidine kinase"/>
    <property type="match status" value="1"/>
</dbReference>
<feature type="transmembrane region" description="Helical" evidence="9">
    <location>
        <begin position="196"/>
        <end position="215"/>
    </location>
</feature>
<feature type="transmembrane region" description="Helical" evidence="9">
    <location>
        <begin position="21"/>
        <end position="42"/>
    </location>
</feature>
<sequence length="532" mass="58191">MIRSHRSILRRFEDLPLKIKGVIVVAGPLMLIMSALALVFLADRQSTIADNQVRLTLAIQSDIQEIHAHIAEAATGVRGYLLTGNKTWLAPYERAKAALSTVIARMGQQLADPEQKQRLSKVRIMIDQKLASLERLRAVASADALARPELTRLLTESKKDLDVLRAEIDAMVRREAELLALRTNDADQVRTLSRGLLVAAALLGLTGSLAAVALFSKGIVRRVHALEGMAHRLAHGERVGALDPAKDEIGHLEQALQNASTLLKKREHELRQSERNLIAAREAALRASQAKSEFLSRMSHELRTPLNSILGFAQLLELDAKDDVARDNIEQILRAGRHLVTLIGDVLDLARIEAGRMDLTIEPHSVPEILTEAATLARPLAQARQIRIDVSNPSGADLVALADRRRLLQILLNLLSNAVKYNHESGHVVLACRTLDETRVRITVLDSGPGIPAERALGLFLDFDRLGAERSVVEGSGLGLALSRQLAEAMGGSLAHENRREGGSAFHLDLPWGKRHQSKAVGRTEGKHVGLS</sequence>
<dbReference type="InterPro" id="IPR004358">
    <property type="entry name" value="Sig_transdc_His_kin-like_C"/>
</dbReference>
<dbReference type="PANTHER" id="PTHR43711:SF26">
    <property type="entry name" value="SENSOR HISTIDINE KINASE RCSC"/>
    <property type="match status" value="1"/>
</dbReference>
<gene>
    <name evidence="12" type="ORF">PZN02_004534</name>
</gene>
<keyword evidence="9" id="KW-0472">Membrane</keyword>
<dbReference type="PANTHER" id="PTHR43711">
    <property type="entry name" value="TWO-COMPONENT HISTIDINE KINASE"/>
    <property type="match status" value="1"/>
</dbReference>
<keyword evidence="8" id="KW-0175">Coiled coil</keyword>
<dbReference type="Gene3D" id="1.10.287.130">
    <property type="match status" value="1"/>
</dbReference>
<dbReference type="SUPFAM" id="SSF47384">
    <property type="entry name" value="Homodimeric domain of signal transducing histidine kinase"/>
    <property type="match status" value="1"/>
</dbReference>